<accession>A0ABR1JLA7</accession>
<evidence type="ECO:0000313" key="3">
    <source>
        <dbReference type="Proteomes" id="UP001498398"/>
    </source>
</evidence>
<protein>
    <recommendedName>
        <fullName evidence="4">Proteophosphoglycan 5</fullName>
    </recommendedName>
</protein>
<feature type="compositionally biased region" description="Low complexity" evidence="1">
    <location>
        <begin position="38"/>
        <end position="51"/>
    </location>
</feature>
<feature type="compositionally biased region" description="Pro residues" evidence="1">
    <location>
        <begin position="157"/>
        <end position="174"/>
    </location>
</feature>
<organism evidence="2 3">
    <name type="scientific">Marasmiellus scandens</name>
    <dbReference type="NCBI Taxonomy" id="2682957"/>
    <lineage>
        <taxon>Eukaryota</taxon>
        <taxon>Fungi</taxon>
        <taxon>Dikarya</taxon>
        <taxon>Basidiomycota</taxon>
        <taxon>Agaricomycotina</taxon>
        <taxon>Agaricomycetes</taxon>
        <taxon>Agaricomycetidae</taxon>
        <taxon>Agaricales</taxon>
        <taxon>Marasmiineae</taxon>
        <taxon>Omphalotaceae</taxon>
        <taxon>Marasmiellus</taxon>
    </lineage>
</organism>
<proteinExistence type="predicted"/>
<dbReference type="EMBL" id="JBANRG010000010">
    <property type="protein sequence ID" value="KAK7462940.1"/>
    <property type="molecule type" value="Genomic_DNA"/>
</dbReference>
<keyword evidence="3" id="KW-1185">Reference proteome</keyword>
<name>A0ABR1JLA7_9AGAR</name>
<feature type="region of interest" description="Disordered" evidence="1">
    <location>
        <begin position="329"/>
        <end position="348"/>
    </location>
</feature>
<feature type="region of interest" description="Disordered" evidence="1">
    <location>
        <begin position="1"/>
        <end position="283"/>
    </location>
</feature>
<feature type="compositionally biased region" description="Low complexity" evidence="1">
    <location>
        <begin position="175"/>
        <end position="192"/>
    </location>
</feature>
<feature type="compositionally biased region" description="Low complexity" evidence="1">
    <location>
        <begin position="101"/>
        <end position="110"/>
    </location>
</feature>
<feature type="compositionally biased region" description="Basic and acidic residues" evidence="1">
    <location>
        <begin position="57"/>
        <end position="78"/>
    </location>
</feature>
<dbReference type="Pfam" id="PF15365">
    <property type="entry name" value="PNRC"/>
    <property type="match status" value="1"/>
</dbReference>
<dbReference type="Proteomes" id="UP001498398">
    <property type="component" value="Unassembled WGS sequence"/>
</dbReference>
<dbReference type="InterPro" id="IPR028322">
    <property type="entry name" value="PNRC-like_rgn"/>
</dbReference>
<evidence type="ECO:0008006" key="4">
    <source>
        <dbReference type="Google" id="ProtNLM"/>
    </source>
</evidence>
<sequence length="348" mass="37353">MILVHKPIPITAAQFSHRRHPSAPPASAVQRTPGLITLNKPLPKHQQPQKRQLPKPKKLEPAPKRPEPVAAKTPEKRGRQPKPSKPTNRSSSHSSARRARQASPPLLAPSQAEVDHSPVRKSNLFDPFSDDRPIRPAPTLASRPSGRLARRRTANPNPTPANTPASTPPRPIPVPRRSNSSSPAISRSVPIIHSRNPTSDIFPICDDLDEDESSFPSTPSRPPRSAKHYDDGPRTAPITSSSVSFPFAGSPSPAARKARKHQRVPSEGVFAMSSDDESSASDPAAELKAFFGLFPGGRQTTTSFPDSEKERQIAAAAAAAAMPPGTFFAGSAFQSSPSPEDLPPPSFV</sequence>
<evidence type="ECO:0000256" key="1">
    <source>
        <dbReference type="SAM" id="MobiDB-lite"/>
    </source>
</evidence>
<reference evidence="2 3" key="1">
    <citation type="submission" date="2024-01" db="EMBL/GenBank/DDBJ databases">
        <title>A draft genome for the cacao thread blight pathogen Marasmiellus scandens.</title>
        <authorList>
            <person name="Baruah I.K."/>
            <person name="Leung J."/>
            <person name="Bukari Y."/>
            <person name="Amoako-Attah I."/>
            <person name="Meinhardt L.W."/>
            <person name="Bailey B.A."/>
            <person name="Cohen S.P."/>
        </authorList>
    </citation>
    <scope>NUCLEOTIDE SEQUENCE [LARGE SCALE GENOMIC DNA]</scope>
    <source>
        <strain evidence="2 3">GH-19</strain>
    </source>
</reference>
<gene>
    <name evidence="2" type="ORF">VKT23_007522</name>
</gene>
<evidence type="ECO:0000313" key="2">
    <source>
        <dbReference type="EMBL" id="KAK7462940.1"/>
    </source>
</evidence>
<comment type="caution">
    <text evidence="2">The sequence shown here is derived from an EMBL/GenBank/DDBJ whole genome shotgun (WGS) entry which is preliminary data.</text>
</comment>